<dbReference type="InterPro" id="IPR050955">
    <property type="entry name" value="Plant_Biomass_Hydrol_Est"/>
</dbReference>
<dbReference type="GO" id="GO:0045493">
    <property type="term" value="P:xylan catabolic process"/>
    <property type="evidence" value="ECO:0007669"/>
    <property type="project" value="UniProtKB-UniRule"/>
</dbReference>
<dbReference type="SUPFAM" id="SSF53474">
    <property type="entry name" value="alpha/beta-Hydrolases"/>
    <property type="match status" value="2"/>
</dbReference>
<dbReference type="Gene3D" id="3.40.50.1820">
    <property type="entry name" value="alpha/beta hydrolase"/>
    <property type="match status" value="1"/>
</dbReference>
<feature type="signal peptide" evidence="7">
    <location>
        <begin position="1"/>
        <end position="18"/>
    </location>
</feature>
<comment type="subunit">
    <text evidence="3">Monomer.</text>
</comment>
<dbReference type="EMBL" id="PVWQ01000002">
    <property type="protein sequence ID" value="RDW90569.1"/>
    <property type="molecule type" value="Genomic_DNA"/>
</dbReference>
<dbReference type="GeneID" id="38112714"/>
<proteinExistence type="inferred from homology"/>
<dbReference type="AlphaFoldDB" id="A0A3D8SWD3"/>
<dbReference type="OrthoDB" id="2425929at2759"/>
<gene>
    <name evidence="8" type="ORF">DSM5745_02344</name>
</gene>
<name>A0A3D8SWD3_9EURO</name>
<keyword evidence="7" id="KW-0964">Secreted</keyword>
<comment type="subcellular location">
    <subcellularLocation>
        <location evidence="7">Secreted</location>
    </subcellularLocation>
</comment>
<keyword evidence="9" id="KW-1185">Reference proteome</keyword>
<dbReference type="GO" id="GO:0046555">
    <property type="term" value="F:acetylxylan esterase activity"/>
    <property type="evidence" value="ECO:0007669"/>
    <property type="project" value="UniProtKB-EC"/>
</dbReference>
<comment type="caution">
    <text evidence="8">The sequence shown here is derived from an EMBL/GenBank/DDBJ whole genome shotgun (WGS) entry which is preliminary data.</text>
</comment>
<keyword evidence="4 7" id="KW-0719">Serine esterase</keyword>
<feature type="chain" id="PRO_5029036836" description="Carboxylic ester hydrolase" evidence="7">
    <location>
        <begin position="19"/>
        <end position="315"/>
    </location>
</feature>
<evidence type="ECO:0000256" key="1">
    <source>
        <dbReference type="ARBA" id="ARBA00001691"/>
    </source>
</evidence>
<dbReference type="Pfam" id="PF10503">
    <property type="entry name" value="Esterase_PHB"/>
    <property type="match status" value="1"/>
</dbReference>
<sequence>MQYFLSLLVYAITCTALALTRRAPTPGQFSQVTDFGDNPTNVGFYIYVPQNLAPKPAIIVAIHFCEGTAEAYYAVTPHAQYAETYGFIVIYPQSPYSDRCWDVSSQRSLSHKGDGNSHSIVNMVIWTTKQYHADTSRVFVTGTSSGAMMTNVLAATHPKLFAAGISYSGVPAGCYYSEANDEDRWNFTCANGQSISASKHWAHIAKQMYPGYEGPRPRMRIYHGSNDTTIYPQNYYETCKQWAGVFGHDYDNPRKVLNDTPLSNWHKTIWGKDLQGIWANGVGHTMEIQGEEDMEWFGFTKCANSKNENCPGVPK</sequence>
<protein>
    <recommendedName>
        <fullName evidence="7">Carboxylic ester hydrolase</fullName>
        <ecNumber evidence="7">3.1.1.-</ecNumber>
    </recommendedName>
</protein>
<dbReference type="PANTHER" id="PTHR43037:SF5">
    <property type="entry name" value="FERULOYL ESTERASE"/>
    <property type="match status" value="1"/>
</dbReference>
<dbReference type="Proteomes" id="UP000256690">
    <property type="component" value="Unassembled WGS sequence"/>
</dbReference>
<keyword evidence="6 7" id="KW-0378">Hydrolase</keyword>
<dbReference type="EC" id="3.1.1.-" evidence="7"/>
<evidence type="ECO:0000256" key="7">
    <source>
        <dbReference type="RuleBase" id="RU367147"/>
    </source>
</evidence>
<keyword evidence="7" id="KW-0119">Carbohydrate metabolism</keyword>
<evidence type="ECO:0000256" key="6">
    <source>
        <dbReference type="ARBA" id="ARBA00022801"/>
    </source>
</evidence>
<evidence type="ECO:0000313" key="8">
    <source>
        <dbReference type="EMBL" id="RDW90569.1"/>
    </source>
</evidence>
<comment type="similarity">
    <text evidence="2">Belongs to the carbohydrate esterase 1 (CE1) family. AxeA subfamily.</text>
</comment>
<evidence type="ECO:0000256" key="3">
    <source>
        <dbReference type="ARBA" id="ARBA00011245"/>
    </source>
</evidence>
<reference evidence="8 9" key="1">
    <citation type="journal article" date="2018" name="IMA Fungus">
        <title>IMA Genome-F 9: Draft genome sequence of Annulohypoxylon stygium, Aspergillus mulundensis, Berkeleyomyces basicola (syn. Thielaviopsis basicola), Ceratocystis smalleyi, two Cercospora beticola strains, Coleophoma cylindrospora, Fusarium fracticaudum, Phialophora cf. hyalina, and Morchella septimelata.</title>
        <authorList>
            <person name="Wingfield B.D."/>
            <person name="Bills G.F."/>
            <person name="Dong Y."/>
            <person name="Huang W."/>
            <person name="Nel W.J."/>
            <person name="Swalarsk-Parry B.S."/>
            <person name="Vaghefi N."/>
            <person name="Wilken P.M."/>
            <person name="An Z."/>
            <person name="de Beer Z.W."/>
            <person name="De Vos L."/>
            <person name="Chen L."/>
            <person name="Duong T.A."/>
            <person name="Gao Y."/>
            <person name="Hammerbacher A."/>
            <person name="Kikkert J.R."/>
            <person name="Li Y."/>
            <person name="Li H."/>
            <person name="Li K."/>
            <person name="Li Q."/>
            <person name="Liu X."/>
            <person name="Ma X."/>
            <person name="Naidoo K."/>
            <person name="Pethybridge S.J."/>
            <person name="Sun J."/>
            <person name="Steenkamp E.T."/>
            <person name="van der Nest M.A."/>
            <person name="van Wyk S."/>
            <person name="Wingfield M.J."/>
            <person name="Xiong C."/>
            <person name="Yue Q."/>
            <person name="Zhang X."/>
        </authorList>
    </citation>
    <scope>NUCLEOTIDE SEQUENCE [LARGE SCALE GENOMIC DNA]</scope>
    <source>
        <strain evidence="8 9">DSM 5745</strain>
    </source>
</reference>
<keyword evidence="5 7" id="KW-0732">Signal</keyword>
<comment type="function">
    <text evidence="7">Esterase involved in the hydrolysis of xylan, a major structural heterogeneous polysaccharide found in plant biomass representing the second most abundant polysaccharide in the biosphere, after cellulose.</text>
</comment>
<dbReference type="PANTHER" id="PTHR43037">
    <property type="entry name" value="UNNAMED PRODUCT-RELATED"/>
    <property type="match status" value="1"/>
</dbReference>
<dbReference type="GO" id="GO:0005576">
    <property type="term" value="C:extracellular region"/>
    <property type="evidence" value="ECO:0007669"/>
    <property type="project" value="UniProtKB-SubCell"/>
</dbReference>
<dbReference type="InterPro" id="IPR029058">
    <property type="entry name" value="AB_hydrolase_fold"/>
</dbReference>
<accession>A0A3D8SWD3</accession>
<evidence type="ECO:0000256" key="4">
    <source>
        <dbReference type="ARBA" id="ARBA00022487"/>
    </source>
</evidence>
<dbReference type="STRING" id="1810919.A0A3D8SWD3"/>
<keyword evidence="7" id="KW-0624">Polysaccharide degradation</keyword>
<evidence type="ECO:0000256" key="2">
    <source>
        <dbReference type="ARBA" id="ARBA00007052"/>
    </source>
</evidence>
<comment type="catalytic activity">
    <reaction evidence="1">
        <text>Deacetylation of xylans and xylo-oligosaccharides.</text>
        <dbReference type="EC" id="3.1.1.72"/>
    </reaction>
</comment>
<dbReference type="InterPro" id="IPR010126">
    <property type="entry name" value="Esterase_phb"/>
</dbReference>
<evidence type="ECO:0000256" key="5">
    <source>
        <dbReference type="ARBA" id="ARBA00022729"/>
    </source>
</evidence>
<organism evidence="8 9">
    <name type="scientific">Aspergillus mulundensis</name>
    <dbReference type="NCBI Taxonomy" id="1810919"/>
    <lineage>
        <taxon>Eukaryota</taxon>
        <taxon>Fungi</taxon>
        <taxon>Dikarya</taxon>
        <taxon>Ascomycota</taxon>
        <taxon>Pezizomycotina</taxon>
        <taxon>Eurotiomycetes</taxon>
        <taxon>Eurotiomycetidae</taxon>
        <taxon>Eurotiales</taxon>
        <taxon>Aspergillaceae</taxon>
        <taxon>Aspergillus</taxon>
        <taxon>Aspergillus subgen. Nidulantes</taxon>
    </lineage>
</organism>
<dbReference type="RefSeq" id="XP_026607523.1">
    <property type="nucleotide sequence ID" value="XM_026744360.1"/>
</dbReference>
<dbReference type="NCBIfam" id="TIGR01840">
    <property type="entry name" value="esterase_phb"/>
    <property type="match status" value="1"/>
</dbReference>
<evidence type="ECO:0000313" key="9">
    <source>
        <dbReference type="Proteomes" id="UP000256690"/>
    </source>
</evidence>